<evidence type="ECO:0000256" key="2">
    <source>
        <dbReference type="SAM" id="Phobius"/>
    </source>
</evidence>
<keyword evidence="4" id="KW-1185">Reference proteome</keyword>
<proteinExistence type="predicted"/>
<evidence type="ECO:0000256" key="1">
    <source>
        <dbReference type="SAM" id="MobiDB-lite"/>
    </source>
</evidence>
<keyword evidence="2" id="KW-1133">Transmembrane helix</keyword>
<reference evidence="3 4" key="1">
    <citation type="journal article" date="2016" name="Fungal Biol.">
        <title>The genome of Xylona heveae provides a window into fungal endophytism.</title>
        <authorList>
            <person name="Gazis R."/>
            <person name="Kuo A."/>
            <person name="Riley R."/>
            <person name="LaButti K."/>
            <person name="Lipzen A."/>
            <person name="Lin J."/>
            <person name="Amirebrahimi M."/>
            <person name="Hesse C.N."/>
            <person name="Spatafora J.W."/>
            <person name="Henrissat B."/>
            <person name="Hainaut M."/>
            <person name="Grigoriev I.V."/>
            <person name="Hibbett D.S."/>
        </authorList>
    </citation>
    <scope>NUCLEOTIDE SEQUENCE [LARGE SCALE GENOMIC DNA]</scope>
    <source>
        <strain evidence="3 4">TC161</strain>
    </source>
</reference>
<gene>
    <name evidence="3" type="ORF">L228DRAFT_285218</name>
</gene>
<feature type="compositionally biased region" description="Polar residues" evidence="1">
    <location>
        <begin position="237"/>
        <end position="257"/>
    </location>
</feature>
<accession>A0A165A136</accession>
<dbReference type="AlphaFoldDB" id="A0A165A136"/>
<dbReference type="RefSeq" id="XP_018185361.1">
    <property type="nucleotide sequence ID" value="XM_018336319.1"/>
</dbReference>
<evidence type="ECO:0000313" key="4">
    <source>
        <dbReference type="Proteomes" id="UP000076632"/>
    </source>
</evidence>
<dbReference type="EMBL" id="KV407464">
    <property type="protein sequence ID" value="KZF19806.1"/>
    <property type="molecule type" value="Genomic_DNA"/>
</dbReference>
<feature type="transmembrane region" description="Helical" evidence="2">
    <location>
        <begin position="125"/>
        <end position="145"/>
    </location>
</feature>
<protein>
    <submittedName>
        <fullName evidence="3">Uncharacterized protein</fullName>
    </submittedName>
</protein>
<keyword evidence="2" id="KW-0472">Membrane</keyword>
<dbReference type="GeneID" id="28901456"/>
<name>A0A165A136_XYLHT</name>
<keyword evidence="2" id="KW-0812">Transmembrane</keyword>
<dbReference type="InParanoid" id="A0A165A136"/>
<organism evidence="3 4">
    <name type="scientific">Xylona heveae (strain CBS 132557 / TC161)</name>
    <dbReference type="NCBI Taxonomy" id="1328760"/>
    <lineage>
        <taxon>Eukaryota</taxon>
        <taxon>Fungi</taxon>
        <taxon>Dikarya</taxon>
        <taxon>Ascomycota</taxon>
        <taxon>Pezizomycotina</taxon>
        <taxon>Xylonomycetes</taxon>
        <taxon>Xylonales</taxon>
        <taxon>Xylonaceae</taxon>
        <taxon>Xylona</taxon>
    </lineage>
</organism>
<feature type="transmembrane region" description="Helical" evidence="2">
    <location>
        <begin position="28"/>
        <end position="48"/>
    </location>
</feature>
<feature type="region of interest" description="Disordered" evidence="1">
    <location>
        <begin position="392"/>
        <end position="411"/>
    </location>
</feature>
<sequence length="411" mass="45792">MSPKSSYLTDHHREDVQQLQKYLRQARAGLYLLVVIVIANLVLSYRLIAFPCTPKLRDYSPEVCASIIPQPPLVGAHQPIPNEEDWQSHKNEKAGLAVRATVTDIALPESSHASAITEIEERDRYLWFVVAMIGVTLVNQANSWLSIVSSCRDFDQSQTNQFSCVCGAIATAVMYGGAIYQSGVRLGHIQQWMNNNGVQIGGWKRDDVDYQLLQELSDIIGMPVEHLGFYSTPSIDTGDSKNATSAQRRDASASNSRPVFGFTDPRGYPMHFTYLGNTTEGPWFKFGFGNGSAPVAEQGNIENEKRWYGSQYFTWGGIDFAVDFNTADGGILSTTYDYRQLYDEVSCYMSGSMRAAGHWFQVYDNNNKGTITAGRVAPFNGGDHWSGIPQMTNEPLPLAEDPRCHVSRKNR</sequence>
<dbReference type="OMA" id="YNIQDEC"/>
<feature type="region of interest" description="Disordered" evidence="1">
    <location>
        <begin position="237"/>
        <end position="258"/>
    </location>
</feature>
<evidence type="ECO:0000313" key="3">
    <source>
        <dbReference type="EMBL" id="KZF19806.1"/>
    </source>
</evidence>
<dbReference type="Proteomes" id="UP000076632">
    <property type="component" value="Unassembled WGS sequence"/>
</dbReference>
<dbReference type="OrthoDB" id="4764652at2759"/>